<gene>
    <name evidence="4" type="ORF">A2531_02125</name>
</gene>
<feature type="domain" description="DUF5667" evidence="3">
    <location>
        <begin position="86"/>
        <end position="179"/>
    </location>
</feature>
<feature type="region of interest" description="Disordered" evidence="1">
    <location>
        <begin position="170"/>
        <end position="282"/>
    </location>
</feature>
<dbReference type="InterPro" id="IPR043725">
    <property type="entry name" value="DUF5667"/>
</dbReference>
<organism evidence="4 5">
    <name type="scientific">Candidatus Falkowbacteria bacterium RIFOXYD2_FULL_34_120</name>
    <dbReference type="NCBI Taxonomy" id="1798007"/>
    <lineage>
        <taxon>Bacteria</taxon>
        <taxon>Candidatus Falkowiibacteriota</taxon>
    </lineage>
</organism>
<evidence type="ECO:0000256" key="2">
    <source>
        <dbReference type="SAM" id="Phobius"/>
    </source>
</evidence>
<dbReference type="Proteomes" id="UP000177579">
    <property type="component" value="Unassembled WGS sequence"/>
</dbReference>
<feature type="compositionally biased region" description="Polar residues" evidence="1">
    <location>
        <begin position="249"/>
        <end position="271"/>
    </location>
</feature>
<evidence type="ECO:0000256" key="1">
    <source>
        <dbReference type="SAM" id="MobiDB-lite"/>
    </source>
</evidence>
<evidence type="ECO:0000313" key="5">
    <source>
        <dbReference type="Proteomes" id="UP000177579"/>
    </source>
</evidence>
<feature type="compositionally biased region" description="Acidic residues" evidence="1">
    <location>
        <begin position="223"/>
        <end position="237"/>
    </location>
</feature>
<sequence>MEKELLSQLNKLKNIKPDTAWKNRNREILLSQISSSTVDKIGFFDIFAQKLSLLRYVSQPVMAVFLIAGVLLGGGFFSLNAAKDTKPGDSLYIAKIISEKTQFALTFNEKKKVKLGIEFAGNRAKEITQVLSEEGDVEIRVEKLKDNFKKEIAGVKTRLENINNNKIAANTNIKTEEEENMETSQDASPEEEGEMVFSAGLGKEEKGIQVSENNTKEKPILETTDEGLLAEENINSDEPEKADQPGVENPNSDTGSSSEDVAGTENKNPQTILEKVEELLDNDNYDETMSRLAEIGEMIDQVNSGEVKGEYDSVIDGDSATSTVN</sequence>
<feature type="transmembrane region" description="Helical" evidence="2">
    <location>
        <begin position="61"/>
        <end position="82"/>
    </location>
</feature>
<dbReference type="EMBL" id="MFGO01000008">
    <property type="protein sequence ID" value="OGF41466.1"/>
    <property type="molecule type" value="Genomic_DNA"/>
</dbReference>
<protein>
    <recommendedName>
        <fullName evidence="3">DUF5667 domain-containing protein</fullName>
    </recommendedName>
</protein>
<name>A0A1F5TR80_9BACT</name>
<keyword evidence="2" id="KW-1133">Transmembrane helix</keyword>
<dbReference type="Pfam" id="PF18915">
    <property type="entry name" value="DUF5667"/>
    <property type="match status" value="1"/>
</dbReference>
<accession>A0A1F5TR80</accession>
<evidence type="ECO:0000313" key="4">
    <source>
        <dbReference type="EMBL" id="OGF41466.1"/>
    </source>
</evidence>
<dbReference type="AlphaFoldDB" id="A0A1F5TR80"/>
<keyword evidence="2" id="KW-0812">Transmembrane</keyword>
<evidence type="ECO:0000259" key="3">
    <source>
        <dbReference type="Pfam" id="PF18915"/>
    </source>
</evidence>
<keyword evidence="2" id="KW-0472">Membrane</keyword>
<proteinExistence type="predicted"/>
<reference evidence="4 5" key="1">
    <citation type="journal article" date="2016" name="Nat. Commun.">
        <title>Thousands of microbial genomes shed light on interconnected biogeochemical processes in an aquifer system.</title>
        <authorList>
            <person name="Anantharaman K."/>
            <person name="Brown C.T."/>
            <person name="Hug L.A."/>
            <person name="Sharon I."/>
            <person name="Castelle C.J."/>
            <person name="Probst A.J."/>
            <person name="Thomas B.C."/>
            <person name="Singh A."/>
            <person name="Wilkins M.J."/>
            <person name="Karaoz U."/>
            <person name="Brodie E.L."/>
            <person name="Williams K.H."/>
            <person name="Hubbard S.S."/>
            <person name="Banfield J.F."/>
        </authorList>
    </citation>
    <scope>NUCLEOTIDE SEQUENCE [LARGE SCALE GENOMIC DNA]</scope>
</reference>
<feature type="region of interest" description="Disordered" evidence="1">
    <location>
        <begin position="301"/>
        <end position="325"/>
    </location>
</feature>
<comment type="caution">
    <text evidence="4">The sequence shown here is derived from an EMBL/GenBank/DDBJ whole genome shotgun (WGS) entry which is preliminary data.</text>
</comment>